<feature type="transmembrane region" description="Helical" evidence="8">
    <location>
        <begin position="188"/>
        <end position="204"/>
    </location>
</feature>
<evidence type="ECO:0000313" key="9">
    <source>
        <dbReference type="EMBL" id="GGG51115.1"/>
    </source>
</evidence>
<accession>A0A917GLS4</accession>
<evidence type="ECO:0000256" key="6">
    <source>
        <dbReference type="ARBA" id="ARBA00022989"/>
    </source>
</evidence>
<reference evidence="9" key="1">
    <citation type="journal article" date="2014" name="Int. J. Syst. Evol. Microbiol.">
        <title>Complete genome sequence of Corynebacterium casei LMG S-19264T (=DSM 44701T), isolated from a smear-ripened cheese.</title>
        <authorList>
            <consortium name="US DOE Joint Genome Institute (JGI-PGF)"/>
            <person name="Walter F."/>
            <person name="Albersmeier A."/>
            <person name="Kalinowski J."/>
            <person name="Ruckert C."/>
        </authorList>
    </citation>
    <scope>NUCLEOTIDE SEQUENCE</scope>
    <source>
        <strain evidence="9">CGMCC 1.15425</strain>
    </source>
</reference>
<keyword evidence="10" id="KW-1185">Reference proteome</keyword>
<dbReference type="GO" id="GO:0016763">
    <property type="term" value="F:pentosyltransferase activity"/>
    <property type="evidence" value="ECO:0007669"/>
    <property type="project" value="TreeGrafter"/>
</dbReference>
<feature type="transmembrane region" description="Helical" evidence="8">
    <location>
        <begin position="140"/>
        <end position="158"/>
    </location>
</feature>
<feature type="transmembrane region" description="Helical" evidence="8">
    <location>
        <begin position="20"/>
        <end position="39"/>
    </location>
</feature>
<keyword evidence="3" id="KW-0328">Glycosyltransferase</keyword>
<keyword evidence="7 8" id="KW-0472">Membrane</keyword>
<evidence type="ECO:0000256" key="8">
    <source>
        <dbReference type="SAM" id="Phobius"/>
    </source>
</evidence>
<gene>
    <name evidence="9" type="ORF">GCM10011403_05330</name>
</gene>
<feature type="transmembrane region" description="Helical" evidence="8">
    <location>
        <begin position="357"/>
        <end position="376"/>
    </location>
</feature>
<feature type="transmembrane region" description="Helical" evidence="8">
    <location>
        <begin position="165"/>
        <end position="182"/>
    </location>
</feature>
<comment type="caution">
    <text evidence="9">The sequence shown here is derived from an EMBL/GenBank/DDBJ whole genome shotgun (WGS) entry which is preliminary data.</text>
</comment>
<dbReference type="RefSeq" id="WP_068893761.1">
    <property type="nucleotide sequence ID" value="NZ_BMIY01000002.1"/>
</dbReference>
<dbReference type="GO" id="GO:0005886">
    <property type="term" value="C:plasma membrane"/>
    <property type="evidence" value="ECO:0007669"/>
    <property type="project" value="UniProtKB-SubCell"/>
</dbReference>
<dbReference type="EMBL" id="BMIY01000002">
    <property type="protein sequence ID" value="GGG51115.1"/>
    <property type="molecule type" value="Genomic_DNA"/>
</dbReference>
<protein>
    <submittedName>
        <fullName evidence="9">Uncharacterized protein</fullName>
    </submittedName>
</protein>
<name>A0A917GLS4_9GAMM</name>
<dbReference type="OrthoDB" id="7057633at2"/>
<organism evidence="9 10">
    <name type="scientific">Pseudohongiella nitratireducens</name>
    <dbReference type="NCBI Taxonomy" id="1768907"/>
    <lineage>
        <taxon>Bacteria</taxon>
        <taxon>Pseudomonadati</taxon>
        <taxon>Pseudomonadota</taxon>
        <taxon>Gammaproteobacteria</taxon>
        <taxon>Pseudomonadales</taxon>
        <taxon>Pseudohongiellaceae</taxon>
        <taxon>Pseudohongiella</taxon>
    </lineage>
</organism>
<evidence type="ECO:0000256" key="1">
    <source>
        <dbReference type="ARBA" id="ARBA00004651"/>
    </source>
</evidence>
<feature type="transmembrane region" description="Helical" evidence="8">
    <location>
        <begin position="286"/>
        <end position="317"/>
    </location>
</feature>
<feature type="transmembrane region" description="Helical" evidence="8">
    <location>
        <begin position="329"/>
        <end position="351"/>
    </location>
</feature>
<evidence type="ECO:0000313" key="10">
    <source>
        <dbReference type="Proteomes" id="UP000627715"/>
    </source>
</evidence>
<proteinExistence type="predicted"/>
<keyword evidence="5 8" id="KW-0812">Transmembrane</keyword>
<sequence>MPRLSHLISASAMQGQRNSLYLVTVLISLLLSWFAFSFGELPNRDTYAYLRTAELAISNGIGSAYEHYAWAHFSILIAALSQISGISLMLSAQIIMSLLFALLSVAFVNLVSMQTHSRRIAWLALLVICCFPLLNEFRGYVVRDVGFLAFMLFGLVQLIHYKQSLWLRHGLLFCLFVLLAFLFRPEAILYFIFLPTALLLPGSLQEGHRRAAYLRLTGMMLILGIVLALLSSLALQISIGEQFIRFASIYQPFLQSLANVFNPEPAVANAMFGEYGAQFVGDYASIFMLTGLLAMTLACIIDSLGLVVAPLLGYSIWKRRVHLPKDARSILLSNIIIASVILVAFAILTRFLTTRYTLLLCILLLVYIPFTLDSIWRQSIAQDKKKRFYGIAGFLLLYCALDAHVSFGGQKHHLYDGSTWVQQYTRAEAPLITNEVLIAFESGRIEHYDQTPQRILPQQLRSAPLGSIIAVTPDDELVPVLEAEIDRGGLRLLQRFEADRGADLLILEKELN</sequence>
<keyword evidence="2" id="KW-1003">Cell membrane</keyword>
<evidence type="ECO:0000256" key="2">
    <source>
        <dbReference type="ARBA" id="ARBA00022475"/>
    </source>
</evidence>
<feature type="transmembrane region" description="Helical" evidence="8">
    <location>
        <begin position="388"/>
        <end position="407"/>
    </location>
</feature>
<dbReference type="Proteomes" id="UP000627715">
    <property type="component" value="Unassembled WGS sequence"/>
</dbReference>
<evidence type="ECO:0000256" key="3">
    <source>
        <dbReference type="ARBA" id="ARBA00022676"/>
    </source>
</evidence>
<evidence type="ECO:0000256" key="7">
    <source>
        <dbReference type="ARBA" id="ARBA00023136"/>
    </source>
</evidence>
<keyword evidence="6 8" id="KW-1133">Transmembrane helix</keyword>
<comment type="subcellular location">
    <subcellularLocation>
        <location evidence="1">Cell membrane</location>
        <topology evidence="1">Multi-pass membrane protein</topology>
    </subcellularLocation>
</comment>
<feature type="transmembrane region" description="Helical" evidence="8">
    <location>
        <begin position="90"/>
        <end position="112"/>
    </location>
</feature>
<reference evidence="9" key="2">
    <citation type="submission" date="2020-09" db="EMBL/GenBank/DDBJ databases">
        <authorList>
            <person name="Sun Q."/>
            <person name="Zhou Y."/>
        </authorList>
    </citation>
    <scope>NUCLEOTIDE SEQUENCE</scope>
    <source>
        <strain evidence="9">CGMCC 1.15425</strain>
    </source>
</reference>
<keyword evidence="4" id="KW-0808">Transferase</keyword>
<dbReference type="PANTHER" id="PTHR33908">
    <property type="entry name" value="MANNOSYLTRANSFERASE YKCB-RELATED"/>
    <property type="match status" value="1"/>
</dbReference>
<evidence type="ECO:0000256" key="5">
    <source>
        <dbReference type="ARBA" id="ARBA00022692"/>
    </source>
</evidence>
<feature type="transmembrane region" description="Helical" evidence="8">
    <location>
        <begin position="216"/>
        <end position="239"/>
    </location>
</feature>
<dbReference type="PANTHER" id="PTHR33908:SF11">
    <property type="entry name" value="MEMBRANE PROTEIN"/>
    <property type="match status" value="1"/>
</dbReference>
<feature type="transmembrane region" description="Helical" evidence="8">
    <location>
        <begin position="119"/>
        <end position="134"/>
    </location>
</feature>
<dbReference type="AlphaFoldDB" id="A0A917GLS4"/>
<dbReference type="GO" id="GO:0009103">
    <property type="term" value="P:lipopolysaccharide biosynthetic process"/>
    <property type="evidence" value="ECO:0007669"/>
    <property type="project" value="UniProtKB-ARBA"/>
</dbReference>
<dbReference type="InterPro" id="IPR050297">
    <property type="entry name" value="LipidA_mod_glycosyltrf_83"/>
</dbReference>
<evidence type="ECO:0000256" key="4">
    <source>
        <dbReference type="ARBA" id="ARBA00022679"/>
    </source>
</evidence>